<name>A0A183T2Z1_SCHSO</name>
<evidence type="ECO:0000313" key="1">
    <source>
        <dbReference type="EMBL" id="VDL97224.1"/>
    </source>
</evidence>
<sequence>MTASDPRRTLHIWQRWCNGSGGRQVLNCLGPSRLYEELPLASSTIGVHFRSSFTVTTISVSIQLVKTLCMRNVARGVASLCGLYESSVLYRGRKSDVVTVLTY</sequence>
<dbReference type="Proteomes" id="UP000275846">
    <property type="component" value="Unassembled WGS sequence"/>
</dbReference>
<evidence type="ECO:0000313" key="3">
    <source>
        <dbReference type="WBParaSite" id="SSLN_0001126201-mRNA-1"/>
    </source>
</evidence>
<keyword evidence="2" id="KW-1185">Reference proteome</keyword>
<accession>A0A183T2Z1</accession>
<proteinExistence type="predicted"/>
<gene>
    <name evidence="1" type="ORF">SSLN_LOCUS10839</name>
</gene>
<evidence type="ECO:0000313" key="2">
    <source>
        <dbReference type="Proteomes" id="UP000275846"/>
    </source>
</evidence>
<dbReference type="WBParaSite" id="SSLN_0001126201-mRNA-1">
    <property type="protein sequence ID" value="SSLN_0001126201-mRNA-1"/>
    <property type="gene ID" value="SSLN_0001126201"/>
</dbReference>
<dbReference type="AlphaFoldDB" id="A0A183T2Z1"/>
<reference evidence="3" key="1">
    <citation type="submission" date="2016-06" db="UniProtKB">
        <authorList>
            <consortium name="WormBaseParasite"/>
        </authorList>
    </citation>
    <scope>IDENTIFICATION</scope>
</reference>
<dbReference type="EMBL" id="UYSU01036122">
    <property type="protein sequence ID" value="VDL97224.1"/>
    <property type="molecule type" value="Genomic_DNA"/>
</dbReference>
<organism evidence="3">
    <name type="scientific">Schistocephalus solidus</name>
    <name type="common">Tapeworm</name>
    <dbReference type="NCBI Taxonomy" id="70667"/>
    <lineage>
        <taxon>Eukaryota</taxon>
        <taxon>Metazoa</taxon>
        <taxon>Spiralia</taxon>
        <taxon>Lophotrochozoa</taxon>
        <taxon>Platyhelminthes</taxon>
        <taxon>Cestoda</taxon>
        <taxon>Eucestoda</taxon>
        <taxon>Diphyllobothriidea</taxon>
        <taxon>Diphyllobothriidae</taxon>
        <taxon>Schistocephalus</taxon>
    </lineage>
</organism>
<reference evidence="1 2" key="2">
    <citation type="submission" date="2018-11" db="EMBL/GenBank/DDBJ databases">
        <authorList>
            <consortium name="Pathogen Informatics"/>
        </authorList>
    </citation>
    <scope>NUCLEOTIDE SEQUENCE [LARGE SCALE GENOMIC DNA]</scope>
    <source>
        <strain evidence="1 2">NST_G2</strain>
    </source>
</reference>
<protein>
    <submittedName>
        <fullName evidence="1 3">Uncharacterized protein</fullName>
    </submittedName>
</protein>